<dbReference type="AlphaFoldDB" id="A0A914IE90"/>
<reference evidence="2" key="1">
    <citation type="submission" date="2022-11" db="UniProtKB">
        <authorList>
            <consortium name="WormBaseParasite"/>
        </authorList>
    </citation>
    <scope>IDENTIFICATION</scope>
</reference>
<name>A0A914IE90_GLORO</name>
<keyword evidence="1" id="KW-1185">Reference proteome</keyword>
<organism evidence="1 2">
    <name type="scientific">Globodera rostochiensis</name>
    <name type="common">Golden nematode worm</name>
    <name type="synonym">Heterodera rostochiensis</name>
    <dbReference type="NCBI Taxonomy" id="31243"/>
    <lineage>
        <taxon>Eukaryota</taxon>
        <taxon>Metazoa</taxon>
        <taxon>Ecdysozoa</taxon>
        <taxon>Nematoda</taxon>
        <taxon>Chromadorea</taxon>
        <taxon>Rhabditida</taxon>
        <taxon>Tylenchina</taxon>
        <taxon>Tylenchomorpha</taxon>
        <taxon>Tylenchoidea</taxon>
        <taxon>Heteroderidae</taxon>
        <taxon>Heteroderinae</taxon>
        <taxon>Globodera</taxon>
    </lineage>
</organism>
<dbReference type="WBParaSite" id="Gr19_v10_g9803.t1">
    <property type="protein sequence ID" value="Gr19_v10_g9803.t1"/>
    <property type="gene ID" value="Gr19_v10_g9803"/>
</dbReference>
<protein>
    <submittedName>
        <fullName evidence="2">Uncharacterized protein</fullName>
    </submittedName>
</protein>
<dbReference type="Proteomes" id="UP000887572">
    <property type="component" value="Unplaced"/>
</dbReference>
<sequence>MVLKLSNALAMMAANSSRTVSRQSDRLRNHCDKFHRPTVIEFEFPAENNAGASALGKWLITPRRDGLPKMLQCNLYLDEMEGLKRIYDDVLYEIFAFCGSFKLVIKHFKLNKWSLGCLGIRANNGTGAEIVKHIGGKVERQLPIPQDYIYRSVIEFLQRMRRLFDSNLTTLFTRTASNQKS</sequence>
<evidence type="ECO:0000313" key="1">
    <source>
        <dbReference type="Proteomes" id="UP000887572"/>
    </source>
</evidence>
<evidence type="ECO:0000313" key="2">
    <source>
        <dbReference type="WBParaSite" id="Gr19_v10_g9803.t1"/>
    </source>
</evidence>
<accession>A0A914IE90</accession>
<proteinExistence type="predicted"/>